<dbReference type="AlphaFoldDB" id="A0A814AG77"/>
<dbReference type="Proteomes" id="UP000663879">
    <property type="component" value="Unassembled WGS sequence"/>
</dbReference>
<organism evidence="1 2">
    <name type="scientific">Brachionus calyciflorus</name>
    <dbReference type="NCBI Taxonomy" id="104777"/>
    <lineage>
        <taxon>Eukaryota</taxon>
        <taxon>Metazoa</taxon>
        <taxon>Spiralia</taxon>
        <taxon>Gnathifera</taxon>
        <taxon>Rotifera</taxon>
        <taxon>Eurotatoria</taxon>
        <taxon>Monogononta</taxon>
        <taxon>Pseudotrocha</taxon>
        <taxon>Ploima</taxon>
        <taxon>Brachionidae</taxon>
        <taxon>Brachionus</taxon>
    </lineage>
</organism>
<name>A0A814AG77_9BILA</name>
<sequence>MKLYLLLVKHFSYKNALVAIFGLWLFLNMFTGSSNNCPDNQKLTVHLSKLLTKSAQKIGQLSCKIKEGVSENGGWCSTISGKNSSQHVTDRELAKEISTFLSGKSVASFGDGPGMYREIILGFNEVKKYDAFDGAPFAEQTTNYQVKFLDLTVPIYHLETYDWIVSMEVAEHIPKEFESIYVDNLVRHAREGIIMSWAVPGQGGLSHVNEQKFDYVKELFRSKGFKHLEQESIKMKQKSSLPWLRNNLNIFKRF</sequence>
<proteinExistence type="predicted"/>
<evidence type="ECO:0000313" key="1">
    <source>
        <dbReference type="EMBL" id="CAF0911429.1"/>
    </source>
</evidence>
<protein>
    <submittedName>
        <fullName evidence="1">Uncharacterized protein</fullName>
    </submittedName>
</protein>
<evidence type="ECO:0000313" key="2">
    <source>
        <dbReference type="Proteomes" id="UP000663879"/>
    </source>
</evidence>
<gene>
    <name evidence="1" type="ORF">OXX778_LOCUS11924</name>
</gene>
<accession>A0A814AG77</accession>
<comment type="caution">
    <text evidence="1">The sequence shown here is derived from an EMBL/GenBank/DDBJ whole genome shotgun (WGS) entry which is preliminary data.</text>
</comment>
<keyword evidence="2" id="KW-1185">Reference proteome</keyword>
<dbReference type="Gene3D" id="3.40.50.150">
    <property type="entry name" value="Vaccinia Virus protein VP39"/>
    <property type="match status" value="1"/>
</dbReference>
<dbReference type="SUPFAM" id="SSF53335">
    <property type="entry name" value="S-adenosyl-L-methionine-dependent methyltransferases"/>
    <property type="match status" value="1"/>
</dbReference>
<dbReference type="OrthoDB" id="406773at2759"/>
<dbReference type="EMBL" id="CAJNOC010002082">
    <property type="protein sequence ID" value="CAF0911429.1"/>
    <property type="molecule type" value="Genomic_DNA"/>
</dbReference>
<dbReference type="InterPro" id="IPR029063">
    <property type="entry name" value="SAM-dependent_MTases_sf"/>
</dbReference>
<reference evidence="1" key="1">
    <citation type="submission" date="2021-02" db="EMBL/GenBank/DDBJ databases">
        <authorList>
            <person name="Nowell W R."/>
        </authorList>
    </citation>
    <scope>NUCLEOTIDE SEQUENCE</scope>
    <source>
        <strain evidence="1">Ploen Becks lab</strain>
    </source>
</reference>